<protein>
    <submittedName>
        <fullName evidence="3">NAD(P)H-binding protein</fullName>
    </submittedName>
</protein>
<dbReference type="Proteomes" id="UP001595923">
    <property type="component" value="Unassembled WGS sequence"/>
</dbReference>
<gene>
    <name evidence="3" type="ORF">ACFO4E_24950</name>
</gene>
<keyword evidence="4" id="KW-1185">Reference proteome</keyword>
<dbReference type="Gene3D" id="3.40.50.720">
    <property type="entry name" value="NAD(P)-binding Rossmann-like Domain"/>
    <property type="match status" value="1"/>
</dbReference>
<dbReference type="Pfam" id="PF13460">
    <property type="entry name" value="NAD_binding_10"/>
    <property type="match status" value="1"/>
</dbReference>
<comment type="caution">
    <text evidence="3">The sequence shown here is derived from an EMBL/GenBank/DDBJ whole genome shotgun (WGS) entry which is preliminary data.</text>
</comment>
<evidence type="ECO:0000259" key="2">
    <source>
        <dbReference type="Pfam" id="PF13460"/>
    </source>
</evidence>
<dbReference type="InterPro" id="IPR016040">
    <property type="entry name" value="NAD(P)-bd_dom"/>
</dbReference>
<feature type="region of interest" description="Disordered" evidence="1">
    <location>
        <begin position="263"/>
        <end position="294"/>
    </location>
</feature>
<sequence>MTILVTGASGNIGRHVVSGLVGAGQRVRAMTRTPGAGRLPHGTEVVYGDFDDPKTFDAVLEGIERVYLFSAATAGFVDRARAAGVGRFVVHSAAAAAFPNGDDPGDPGISALRRHLADERVGHRAIERLAEESGAEWTHVRMGLLAANALDWADPIRAGEPVRGPYGGAGEPLVHEADVAEVAVAALLTDAHIGAAYTLTGPAKVTQSEQVRTIGAAIGRPAAFEEITPEQARTEWYDPDNGMDDDVLDWLLELHAASSDGPSVLTPTSTYEQITGRPPRPFTRWAADHADDFR</sequence>
<evidence type="ECO:0000313" key="4">
    <source>
        <dbReference type="Proteomes" id="UP001595923"/>
    </source>
</evidence>
<evidence type="ECO:0000313" key="3">
    <source>
        <dbReference type="EMBL" id="MFC4565118.1"/>
    </source>
</evidence>
<proteinExistence type="predicted"/>
<evidence type="ECO:0000256" key="1">
    <source>
        <dbReference type="SAM" id="MobiDB-lite"/>
    </source>
</evidence>
<dbReference type="EMBL" id="JBHSFQ010000032">
    <property type="protein sequence ID" value="MFC4565118.1"/>
    <property type="molecule type" value="Genomic_DNA"/>
</dbReference>
<organism evidence="3 4">
    <name type="scientific">Nocardiopsis mangrovi</name>
    <dbReference type="NCBI Taxonomy" id="1179818"/>
    <lineage>
        <taxon>Bacteria</taxon>
        <taxon>Bacillati</taxon>
        <taxon>Actinomycetota</taxon>
        <taxon>Actinomycetes</taxon>
        <taxon>Streptosporangiales</taxon>
        <taxon>Nocardiopsidaceae</taxon>
        <taxon>Nocardiopsis</taxon>
    </lineage>
</organism>
<dbReference type="RefSeq" id="WP_378578800.1">
    <property type="nucleotide sequence ID" value="NZ_JBHSFQ010000032.1"/>
</dbReference>
<dbReference type="InterPro" id="IPR036291">
    <property type="entry name" value="NAD(P)-bd_dom_sf"/>
</dbReference>
<feature type="domain" description="NAD(P)-binding" evidence="2">
    <location>
        <begin position="7"/>
        <end position="188"/>
    </location>
</feature>
<dbReference type="InterPro" id="IPR051604">
    <property type="entry name" value="Ergot_Alk_Oxidoreductase"/>
</dbReference>
<dbReference type="PANTHER" id="PTHR43162:SF1">
    <property type="entry name" value="PRESTALK A DIFFERENTIATION PROTEIN A"/>
    <property type="match status" value="1"/>
</dbReference>
<dbReference type="PANTHER" id="PTHR43162">
    <property type="match status" value="1"/>
</dbReference>
<name>A0ABV9E572_9ACTN</name>
<reference evidence="4" key="1">
    <citation type="journal article" date="2019" name="Int. J. Syst. Evol. Microbiol.">
        <title>The Global Catalogue of Microorganisms (GCM) 10K type strain sequencing project: providing services to taxonomists for standard genome sequencing and annotation.</title>
        <authorList>
            <consortium name="The Broad Institute Genomics Platform"/>
            <consortium name="The Broad Institute Genome Sequencing Center for Infectious Disease"/>
            <person name="Wu L."/>
            <person name="Ma J."/>
        </authorList>
    </citation>
    <scope>NUCLEOTIDE SEQUENCE [LARGE SCALE GENOMIC DNA]</scope>
    <source>
        <strain evidence="4">XZYJ18</strain>
    </source>
</reference>
<accession>A0ABV9E572</accession>
<dbReference type="SUPFAM" id="SSF51735">
    <property type="entry name" value="NAD(P)-binding Rossmann-fold domains"/>
    <property type="match status" value="1"/>
</dbReference>